<evidence type="ECO:0000256" key="3">
    <source>
        <dbReference type="ARBA" id="ARBA00022741"/>
    </source>
</evidence>
<evidence type="ECO:0000313" key="10">
    <source>
        <dbReference type="EMBL" id="ALX05204.1"/>
    </source>
</evidence>
<dbReference type="EMBL" id="CP011502">
    <property type="protein sequence ID" value="ALX05204.1"/>
    <property type="molecule type" value="Genomic_DNA"/>
</dbReference>
<dbReference type="SUPFAM" id="SSF81593">
    <property type="entry name" value="Nucleotidyltransferase substrate binding subunit/domain"/>
    <property type="match status" value="2"/>
</dbReference>
<feature type="domain" description="PII-uridylyltransferase/Glutamine-synthetase adenylyltransferase" evidence="9">
    <location>
        <begin position="833"/>
        <end position="973"/>
    </location>
</feature>
<keyword evidence="2 7" id="KW-0548">Nucleotidyltransferase</keyword>
<keyword evidence="1 7" id="KW-0808">Transferase</keyword>
<feature type="region of interest" description="Adenylyl removase" evidence="7">
    <location>
        <begin position="1"/>
        <end position="468"/>
    </location>
</feature>
<feature type="domain" description="PII-uridylyltransferase/Glutamine-synthetase adenylyltransferase" evidence="9">
    <location>
        <begin position="323"/>
        <end position="464"/>
    </location>
</feature>
<feature type="domain" description="Glutamate-ammonia ligase adenylyltransferase repeated" evidence="8">
    <location>
        <begin position="569"/>
        <end position="810"/>
    </location>
</feature>
<dbReference type="Pfam" id="PF03710">
    <property type="entry name" value="GlnE"/>
    <property type="match status" value="2"/>
</dbReference>
<dbReference type="PATRIC" id="fig|2041.4.peg.2313"/>
<dbReference type="Gene3D" id="1.20.120.330">
    <property type="entry name" value="Nucleotidyltransferases domain 2"/>
    <property type="match status" value="2"/>
</dbReference>
<dbReference type="Gene3D" id="3.30.460.10">
    <property type="entry name" value="Beta Polymerase, domain 2"/>
    <property type="match status" value="2"/>
</dbReference>
<dbReference type="CDD" id="cd05401">
    <property type="entry name" value="NT_GlnE_GlnD_like"/>
    <property type="match status" value="2"/>
</dbReference>
<evidence type="ECO:0000313" key="11">
    <source>
        <dbReference type="Proteomes" id="UP000067689"/>
    </source>
</evidence>
<keyword evidence="6 7" id="KW-0511">Multifunctional enzyme</keyword>
<proteinExistence type="inferred from homology"/>
<evidence type="ECO:0000259" key="9">
    <source>
        <dbReference type="Pfam" id="PF08335"/>
    </source>
</evidence>
<dbReference type="STRING" id="2041.AERYTH_11060"/>
<comment type="cofactor">
    <cofactor evidence="7">
        <name>Mg(2+)</name>
        <dbReference type="ChEBI" id="CHEBI:18420"/>
    </cofactor>
</comment>
<dbReference type="RefSeq" id="WP_067858515.1">
    <property type="nucleotide sequence ID" value="NZ_CP011502.1"/>
</dbReference>
<evidence type="ECO:0000259" key="8">
    <source>
        <dbReference type="Pfam" id="PF03710"/>
    </source>
</evidence>
<dbReference type="GO" id="GO:0005524">
    <property type="term" value="F:ATP binding"/>
    <property type="evidence" value="ECO:0007669"/>
    <property type="project" value="UniProtKB-UniRule"/>
</dbReference>
<keyword evidence="4 7" id="KW-0067">ATP-binding</keyword>
<accession>A0A0U4BBQ8</accession>
<dbReference type="InterPro" id="IPR013546">
    <property type="entry name" value="PII_UdlTrfase/GS_AdlTrfase"/>
</dbReference>
<dbReference type="GO" id="GO:0000820">
    <property type="term" value="P:regulation of glutamine family amino acid metabolic process"/>
    <property type="evidence" value="ECO:0007669"/>
    <property type="project" value="UniProtKB-UniRule"/>
</dbReference>
<dbReference type="InterPro" id="IPR023057">
    <property type="entry name" value="GlnE"/>
</dbReference>
<reference evidence="10 11" key="1">
    <citation type="journal article" date="1991" name="Int. J. Syst. Bacteriol.">
        <title>Description of the erythromycin-producing bacterium Arthrobacter sp. strain NRRL B-3381 as Aeromicrobium erythreum gen. nov., sp. nov.</title>
        <authorList>
            <person name="Miller E.S."/>
            <person name="Woese C.R."/>
            <person name="Brenner S."/>
        </authorList>
    </citation>
    <scope>NUCLEOTIDE SEQUENCE [LARGE SCALE GENOMIC DNA]</scope>
    <source>
        <strain evidence="10 11">AR18</strain>
    </source>
</reference>
<dbReference type="GO" id="GO:0047388">
    <property type="term" value="F:[glutamine synthetase]-adenylyl-L-tyrosine phosphorylase activity"/>
    <property type="evidence" value="ECO:0007669"/>
    <property type="project" value="UniProtKB-EC"/>
</dbReference>
<name>A0A0U4BBQ8_9ACTN</name>
<dbReference type="GO" id="GO:0005829">
    <property type="term" value="C:cytosol"/>
    <property type="evidence" value="ECO:0007669"/>
    <property type="project" value="TreeGrafter"/>
</dbReference>
<dbReference type="InterPro" id="IPR043519">
    <property type="entry name" value="NT_sf"/>
</dbReference>
<gene>
    <name evidence="7" type="primary">glnE</name>
    <name evidence="10" type="ORF">AERYTH_11060</name>
</gene>
<keyword evidence="3 7" id="KW-0547">Nucleotide-binding</keyword>
<comment type="function">
    <text evidence="7">Involved in the regulation of glutamine synthetase GlnA, a key enzyme in the process to assimilate ammonia. When cellular nitrogen levels are high, the C-terminal adenylyl transferase (AT) inactivates GlnA by covalent transfer of an adenylyl group from ATP to specific tyrosine residue of GlnA, thus reducing its activity. Conversely, when nitrogen levels are low, the N-terminal adenylyl removase (AR) activates GlnA by removing the adenylyl group by phosphorolysis, increasing its activity. The regulatory region of GlnE binds the signal transduction protein PII (GlnB) which indicates the nitrogen status of the cell.</text>
</comment>
<comment type="similarity">
    <text evidence="7">Belongs to the GlnE family.</text>
</comment>
<dbReference type="HAMAP" id="MF_00802">
    <property type="entry name" value="GlnE"/>
    <property type="match status" value="1"/>
</dbReference>
<feature type="domain" description="Glutamate-ammonia ligase adenylyltransferase repeated" evidence="8">
    <location>
        <begin position="76"/>
        <end position="302"/>
    </location>
</feature>
<dbReference type="AlphaFoldDB" id="A0A0U4BBQ8"/>
<protein>
    <recommendedName>
        <fullName evidence="7">Bifunctional glutamine synthetase adenylyltransferase/adenylyl-removing enzyme</fullName>
    </recommendedName>
    <alternativeName>
        <fullName evidence="7">ATP:glutamine synthetase adenylyltransferase</fullName>
    </alternativeName>
    <alternativeName>
        <fullName evidence="7">ATase</fullName>
    </alternativeName>
    <domain>
        <recommendedName>
            <fullName evidence="7">Glutamine synthetase adenylyl-L-tyrosine phosphorylase</fullName>
            <ecNumber evidence="7">2.7.7.89</ecNumber>
        </recommendedName>
        <alternativeName>
            <fullName evidence="7">Adenylyl removase</fullName>
            <shortName evidence="7">AR</shortName>
            <shortName evidence="7">AT-N</shortName>
        </alternativeName>
    </domain>
    <domain>
        <recommendedName>
            <fullName evidence="7">Glutamine synthetase adenylyl transferase</fullName>
            <ecNumber evidence="7">2.7.7.42</ecNumber>
        </recommendedName>
        <alternativeName>
            <fullName evidence="7">Adenylyl transferase</fullName>
            <shortName evidence="7">AT</shortName>
            <shortName evidence="7">AT-C</shortName>
        </alternativeName>
    </domain>
</protein>
<evidence type="ECO:0000256" key="5">
    <source>
        <dbReference type="ARBA" id="ARBA00022842"/>
    </source>
</evidence>
<keyword evidence="5 7" id="KW-0460">Magnesium</keyword>
<dbReference type="EC" id="2.7.7.42" evidence="7"/>
<comment type="catalytic activity">
    <reaction evidence="7">
        <text>[glutamine synthetase]-L-tyrosine + ATP = [glutamine synthetase]-O(4)-(5'-adenylyl)-L-tyrosine + diphosphate</text>
        <dbReference type="Rhea" id="RHEA:18589"/>
        <dbReference type="Rhea" id="RHEA-COMP:10660"/>
        <dbReference type="Rhea" id="RHEA-COMP:10661"/>
        <dbReference type="ChEBI" id="CHEBI:30616"/>
        <dbReference type="ChEBI" id="CHEBI:33019"/>
        <dbReference type="ChEBI" id="CHEBI:46858"/>
        <dbReference type="ChEBI" id="CHEBI:83624"/>
        <dbReference type="EC" id="2.7.7.42"/>
    </reaction>
</comment>
<dbReference type="PANTHER" id="PTHR30621">
    <property type="entry name" value="GLUTAMINE SYNTHETASE ADENYLYLTRANSFERASE"/>
    <property type="match status" value="1"/>
</dbReference>
<evidence type="ECO:0000256" key="7">
    <source>
        <dbReference type="HAMAP-Rule" id="MF_00802"/>
    </source>
</evidence>
<dbReference type="Pfam" id="PF08335">
    <property type="entry name" value="GlnD_UR_UTase"/>
    <property type="match status" value="2"/>
</dbReference>
<dbReference type="PANTHER" id="PTHR30621:SF0">
    <property type="entry name" value="BIFUNCTIONAL GLUTAMINE SYNTHETASE ADENYLYLTRANSFERASE_ADENYLYL-REMOVING ENZYME"/>
    <property type="match status" value="1"/>
</dbReference>
<dbReference type="KEGG" id="aer:AERYTH_11060"/>
<dbReference type="EC" id="2.7.7.89" evidence="7"/>
<comment type="catalytic activity">
    <reaction evidence="7">
        <text>[glutamine synthetase]-O(4)-(5'-adenylyl)-L-tyrosine + phosphate = [glutamine synthetase]-L-tyrosine + ADP</text>
        <dbReference type="Rhea" id="RHEA:43716"/>
        <dbReference type="Rhea" id="RHEA-COMP:10660"/>
        <dbReference type="Rhea" id="RHEA-COMP:10661"/>
        <dbReference type="ChEBI" id="CHEBI:43474"/>
        <dbReference type="ChEBI" id="CHEBI:46858"/>
        <dbReference type="ChEBI" id="CHEBI:83624"/>
        <dbReference type="ChEBI" id="CHEBI:456216"/>
        <dbReference type="EC" id="2.7.7.89"/>
    </reaction>
</comment>
<dbReference type="Proteomes" id="UP000067689">
    <property type="component" value="Chromosome"/>
</dbReference>
<evidence type="ECO:0000256" key="2">
    <source>
        <dbReference type="ARBA" id="ARBA00022695"/>
    </source>
</evidence>
<feature type="region of interest" description="Adenylyl transferase" evidence="7">
    <location>
        <begin position="476"/>
        <end position="976"/>
    </location>
</feature>
<dbReference type="GO" id="GO:0008882">
    <property type="term" value="F:[glutamate-ammonia-ligase] adenylyltransferase activity"/>
    <property type="evidence" value="ECO:0007669"/>
    <property type="project" value="UniProtKB-UniRule"/>
</dbReference>
<dbReference type="GO" id="GO:0000287">
    <property type="term" value="F:magnesium ion binding"/>
    <property type="evidence" value="ECO:0007669"/>
    <property type="project" value="UniProtKB-UniRule"/>
</dbReference>
<keyword evidence="11" id="KW-1185">Reference proteome</keyword>
<dbReference type="InterPro" id="IPR005190">
    <property type="entry name" value="GlnE_rpt_dom"/>
</dbReference>
<sequence length="976" mass="106898">MPPESPELALARRGFRDGAAAAAHLARLDGIDDALVEQVASVASPDTALASLVAIAETWGVERLLATLRGDAELRQRLLIVLGTSEALGDFLARHPQHVEDLAADRLSPVPLDLDLMRQQLGDADDADALRVAYRRKLLHVAARDLTALTSFEESSAELADLAMATLGAALDLARRDEPDADCVRLAVMAMGKTGGRELNYVSDVDVIFVHEPADGADEQVAGRIAARLASAMMRLCSDHTREGTIWEVDANLRPEGTQGPLSRTLRSHVAYYDRWASTWEFQALLKARFAAGDAELGQAYLDALSPKVWEASTRENFVRDVRAMRTRVIENIPSQQRERQLKLGSGGLRDVEFSVQLLQLVHGRGDASLRSPTTLEALRELTEGGYVGRRDGAALEDAYEFLRTLEHRIQLYRLRRNHVVPDDEEDLRRLGRSMGYRANPAEGLVKDWQAHKRLVRRLHEKLFYQPLLEAVTSLPDEGLRLTPEAAQARLMALGFKDPKGALAHIQALTSGVSRRAAIQRSLLPAMLQWFAESPAPDAGLLAFRRISESLGESHWYLRKLRDEGEGAEQLAAVVGSSRYVSDLVQRAPDAVALLGDDAELVPRDAERLRGEMQLAARRHTRPDQAIKAVRRVRRRELSRIGIADVLGRLDIDEVGTALSDLTEATLGAALTASIGAVARQREEAGKEPFPTRMAVVLMGRLGGRESGYGSDADVMFVHEPLPGADDGEAAAAATAVATSLRTTLGAPGDDPALEVDAELRPDGRNGPLVRSFAAYASYYEKYSAVWEAQALLRARASVGDADLCARFEALVEPLRWPDGGVSDAQVREIRRIKARVEAERLPRGANPKTHLKLGRGGIADVEWTVQLLQLQHAHAVPGLRTTSTCGALAAAADAGLVTADDAEVLLHAWRLVSRIRNAVVLMRGKPAESMVEQSEERAGVAHLLGYGQQHSERMVDDYLRATRHARQVVERIFWE</sequence>
<organism evidence="10 11">
    <name type="scientific">Aeromicrobium erythreum</name>
    <dbReference type="NCBI Taxonomy" id="2041"/>
    <lineage>
        <taxon>Bacteria</taxon>
        <taxon>Bacillati</taxon>
        <taxon>Actinomycetota</taxon>
        <taxon>Actinomycetes</taxon>
        <taxon>Propionibacteriales</taxon>
        <taxon>Nocardioidaceae</taxon>
        <taxon>Aeromicrobium</taxon>
    </lineage>
</organism>
<dbReference type="SUPFAM" id="SSF81301">
    <property type="entry name" value="Nucleotidyltransferase"/>
    <property type="match status" value="2"/>
</dbReference>
<evidence type="ECO:0000256" key="4">
    <source>
        <dbReference type="ARBA" id="ARBA00022840"/>
    </source>
</evidence>
<evidence type="ECO:0000256" key="6">
    <source>
        <dbReference type="ARBA" id="ARBA00023268"/>
    </source>
</evidence>
<dbReference type="OrthoDB" id="9759366at2"/>
<dbReference type="NCBIfam" id="NF010707">
    <property type="entry name" value="PRK14109.1"/>
    <property type="match status" value="1"/>
</dbReference>
<evidence type="ECO:0000256" key="1">
    <source>
        <dbReference type="ARBA" id="ARBA00022679"/>
    </source>
</evidence>